<evidence type="ECO:0000313" key="2">
    <source>
        <dbReference type="Proteomes" id="UP000095605"/>
    </source>
</evidence>
<dbReference type="GO" id="GO:0043022">
    <property type="term" value="F:ribosome binding"/>
    <property type="evidence" value="ECO:0007669"/>
    <property type="project" value="InterPro"/>
</dbReference>
<dbReference type="InterPro" id="IPR037653">
    <property type="entry name" value="Cbp6"/>
</dbReference>
<dbReference type="GO" id="GO:0034551">
    <property type="term" value="P:mitochondrial respiratory chain complex III assembly"/>
    <property type="evidence" value="ECO:0007669"/>
    <property type="project" value="TreeGrafter"/>
</dbReference>
<comment type="caution">
    <text evidence="1">The sequence shown here is derived from an EMBL/GenBank/DDBJ whole genome shotgun (WGS) entry which is preliminary data.</text>
</comment>
<dbReference type="OrthoDB" id="2107880at2759"/>
<name>A0A1E5R5S4_9ASCO</name>
<accession>A0A1E5R5S4</accession>
<organism evidence="1 2">
    <name type="scientific">Hanseniaspora opuntiae</name>
    <dbReference type="NCBI Taxonomy" id="211096"/>
    <lineage>
        <taxon>Eukaryota</taxon>
        <taxon>Fungi</taxon>
        <taxon>Dikarya</taxon>
        <taxon>Ascomycota</taxon>
        <taxon>Saccharomycotina</taxon>
        <taxon>Saccharomycetes</taxon>
        <taxon>Saccharomycodales</taxon>
        <taxon>Saccharomycodaceae</taxon>
        <taxon>Hanseniaspora</taxon>
    </lineage>
</organism>
<proteinExistence type="predicted"/>
<sequence>MSNKNTRAIATRIVNFIKELPEDRIQHYADFKSIQLQRFAKVANPDLKTEDTKKNDGLSLTDIKDMLTRTKSPLGLQKSVLKKFAQAVPQENWNETLLTQQLSALDSLKSNSYKKMYDVTDKLYKPEGNPQYYQKLYDEITGNSKENFFTAMRTVFTGK</sequence>
<keyword evidence="2" id="KW-1185">Reference proteome</keyword>
<reference evidence="2" key="1">
    <citation type="journal article" date="2016" name="Genome Announc.">
        <title>Genome sequences of three species of Hanseniaspora isolated from spontaneous wine fermentations.</title>
        <authorList>
            <person name="Sternes P.R."/>
            <person name="Lee D."/>
            <person name="Kutyna D.R."/>
            <person name="Borneman A.R."/>
        </authorList>
    </citation>
    <scope>NUCLEOTIDE SEQUENCE [LARGE SCALE GENOMIC DNA]</scope>
    <source>
        <strain evidence="2">AWRI3578</strain>
    </source>
</reference>
<dbReference type="AlphaFoldDB" id="A0A1E5R5S4"/>
<dbReference type="EMBL" id="LPNL01000008">
    <property type="protein sequence ID" value="OEJ82265.1"/>
    <property type="molecule type" value="Genomic_DNA"/>
</dbReference>
<dbReference type="PANTHER" id="PTHR28250:SF1">
    <property type="entry name" value="CYTOCHROME B PRE-MRNA-PROCESSING PROTEIN 6"/>
    <property type="match status" value="1"/>
</dbReference>
<dbReference type="Pfam" id="PF20180">
    <property type="entry name" value="UQCC2_CBP6"/>
    <property type="match status" value="1"/>
</dbReference>
<dbReference type="PANTHER" id="PTHR28250">
    <property type="entry name" value="CYTOCHROME B PRE-MRNA-PROCESSING PROTEIN 6"/>
    <property type="match status" value="1"/>
</dbReference>
<gene>
    <name evidence="1" type="ORF">AWRI3578_g3210</name>
</gene>
<dbReference type="GO" id="GO:0061671">
    <property type="term" value="C:Cbp3p-Cbp6 complex"/>
    <property type="evidence" value="ECO:0007669"/>
    <property type="project" value="InterPro"/>
</dbReference>
<dbReference type="Proteomes" id="UP000095605">
    <property type="component" value="Unassembled WGS sequence"/>
</dbReference>
<protein>
    <submittedName>
        <fullName evidence="1">Cytochrome B pre-mRNA-processing protein 6</fullName>
    </submittedName>
</protein>
<evidence type="ECO:0000313" key="1">
    <source>
        <dbReference type="EMBL" id="OEJ82265.1"/>
    </source>
</evidence>